<protein>
    <submittedName>
        <fullName evidence="4">HEL011Cp</fullName>
    </submittedName>
</protein>
<organism evidence="4 5">
    <name type="scientific">Eremothecium sinecaudum</name>
    <dbReference type="NCBI Taxonomy" id="45286"/>
    <lineage>
        <taxon>Eukaryota</taxon>
        <taxon>Fungi</taxon>
        <taxon>Dikarya</taxon>
        <taxon>Ascomycota</taxon>
        <taxon>Saccharomycotina</taxon>
        <taxon>Saccharomycetes</taxon>
        <taxon>Saccharomycetales</taxon>
        <taxon>Saccharomycetaceae</taxon>
        <taxon>Eremothecium</taxon>
    </lineage>
</organism>
<accession>A0A0X8HTM4</accession>
<dbReference type="EMBL" id="CP014245">
    <property type="protein sequence ID" value="AMD21269.1"/>
    <property type="molecule type" value="Genomic_DNA"/>
</dbReference>
<proteinExistence type="predicted"/>
<evidence type="ECO:0000256" key="2">
    <source>
        <dbReference type="ARBA" id="ARBA00023242"/>
    </source>
</evidence>
<sequence length="132" mass="15860">MVDLEDDQSQKTERKTLLEQLRLNSIKKQEDFQRQIHQQNSLINRISQEDIEHYEKLKKDELIKKQETQEYIDEKLSKFEVKQERKQRRIQSLYELQKPVKIPNANNPQPLGIVKRKGNKKKIIIVPKNVNT</sequence>
<gene>
    <name evidence="4" type="ORF">AW171_hschr53206</name>
</gene>
<evidence type="ECO:0000256" key="1">
    <source>
        <dbReference type="ARBA" id="ARBA00004123"/>
    </source>
</evidence>
<evidence type="ECO:0000313" key="4">
    <source>
        <dbReference type="EMBL" id="AMD21269.1"/>
    </source>
</evidence>
<keyword evidence="5" id="KW-1185">Reference proteome</keyword>
<dbReference type="InterPro" id="IPR019331">
    <property type="entry name" value="FAM192A/Fyv6_N"/>
</dbReference>
<dbReference type="GeneID" id="28724549"/>
<dbReference type="Proteomes" id="UP000243052">
    <property type="component" value="Chromosome v"/>
</dbReference>
<reference evidence="4 5" key="1">
    <citation type="submission" date="2016-01" db="EMBL/GenBank/DDBJ databases">
        <title>Genome sequence of the yeast Holleya sinecauda.</title>
        <authorList>
            <person name="Dietrich F.S."/>
        </authorList>
    </citation>
    <scope>NUCLEOTIDE SEQUENCE [LARGE SCALE GENOMIC DNA]</scope>
    <source>
        <strain evidence="4 5">ATCC 58844</strain>
    </source>
</reference>
<dbReference type="GO" id="GO:0005634">
    <property type="term" value="C:nucleus"/>
    <property type="evidence" value="ECO:0007669"/>
    <property type="project" value="UniProtKB-SubCell"/>
</dbReference>
<evidence type="ECO:0000313" key="5">
    <source>
        <dbReference type="Proteomes" id="UP000243052"/>
    </source>
</evidence>
<dbReference type="AlphaFoldDB" id="A0A0X8HTM4"/>
<name>A0A0X8HTM4_9SACH</name>
<dbReference type="Pfam" id="PF10187">
    <property type="entry name" value="FAM192A_Fyv6_N"/>
    <property type="match status" value="1"/>
</dbReference>
<evidence type="ECO:0000259" key="3">
    <source>
        <dbReference type="Pfam" id="PF10187"/>
    </source>
</evidence>
<dbReference type="OrthoDB" id="4036151at2759"/>
<keyword evidence="2" id="KW-0539">Nucleus</keyword>
<comment type="subcellular location">
    <subcellularLocation>
        <location evidence="1">Nucleus</location>
    </subcellularLocation>
</comment>
<dbReference type="RefSeq" id="XP_017988265.1">
    <property type="nucleotide sequence ID" value="XM_018132454.1"/>
</dbReference>
<feature type="domain" description="FAM192A/Fyv6 N-terminal" evidence="3">
    <location>
        <begin position="7"/>
        <end position="79"/>
    </location>
</feature>